<evidence type="ECO:0000313" key="2">
    <source>
        <dbReference type="EMBL" id="MDF3834522.1"/>
    </source>
</evidence>
<evidence type="ECO:0008006" key="4">
    <source>
        <dbReference type="Google" id="ProtNLM"/>
    </source>
</evidence>
<proteinExistence type="predicted"/>
<accession>A0ABT6AQE4</accession>
<protein>
    <recommendedName>
        <fullName evidence="4">Flagellin</fullName>
    </recommendedName>
</protein>
<feature type="region of interest" description="Disordered" evidence="1">
    <location>
        <begin position="83"/>
        <end position="103"/>
    </location>
</feature>
<keyword evidence="3" id="KW-1185">Reference proteome</keyword>
<reference evidence="2 3" key="1">
    <citation type="submission" date="2023-03" db="EMBL/GenBank/DDBJ databases">
        <title>Draft assemblies of triclosan tolerant bacteria isolated from returned activated sludge.</title>
        <authorList>
            <person name="Van Hamelsveld S."/>
        </authorList>
    </citation>
    <scope>NUCLEOTIDE SEQUENCE [LARGE SCALE GENOMIC DNA]</scope>
    <source>
        <strain evidence="2 3">GW210010_S58</strain>
    </source>
</reference>
<evidence type="ECO:0000313" key="3">
    <source>
        <dbReference type="Proteomes" id="UP001216674"/>
    </source>
</evidence>
<evidence type="ECO:0000256" key="1">
    <source>
        <dbReference type="SAM" id="MobiDB-lite"/>
    </source>
</evidence>
<organism evidence="2 3">
    <name type="scientific">Cupriavidus basilensis</name>
    <dbReference type="NCBI Taxonomy" id="68895"/>
    <lineage>
        <taxon>Bacteria</taxon>
        <taxon>Pseudomonadati</taxon>
        <taxon>Pseudomonadota</taxon>
        <taxon>Betaproteobacteria</taxon>
        <taxon>Burkholderiales</taxon>
        <taxon>Burkholderiaceae</taxon>
        <taxon>Cupriavidus</taxon>
    </lineage>
</organism>
<dbReference type="PROSITE" id="PS51257">
    <property type="entry name" value="PROKAR_LIPOPROTEIN"/>
    <property type="match status" value="1"/>
</dbReference>
<comment type="caution">
    <text evidence="2">The sequence shown here is derived from an EMBL/GenBank/DDBJ whole genome shotgun (WGS) entry which is preliminary data.</text>
</comment>
<name>A0ABT6AQE4_9BURK</name>
<dbReference type="RefSeq" id="WP_276265550.1">
    <property type="nucleotide sequence ID" value="NZ_JARJLM010000278.1"/>
</dbReference>
<dbReference type="EMBL" id="JARJLM010000278">
    <property type="protein sequence ID" value="MDF3834522.1"/>
    <property type="molecule type" value="Genomic_DNA"/>
</dbReference>
<sequence length="395" mass="38491">MFQTSSKSAQRHHGRAGSATAVVLLGAGLACAGHARADEGTGFEALGTHAAADASSFAMPPARQAALDNPYLAAALGSMAGWTPASQQGEEAPRAKTGAASAAALADADDADVADVAVPDKRSQLAAQGTAAPWTPVEPERLAALRGGFAAAGRQEPDVIDASAQAGPSAARAAAGESRMPAARSRMASWKPVAEARLEDLRGGFDVAGLQVSFGIERAVFINGALVVSTSLSIPDVSRITADQATRLAAALGVAATAGAAAGTAVSNALAANPVTGSNGGGSSGSSSSSSGASASVAGGPGAPMISLPAAAIAAGAAAVTTNGVLNLIQNGPGNTAAAGMLAATPATIIQNTLNNQSIQSLVTINAGVNTLQAFRAQVANSTLNNALLHAASQH</sequence>
<gene>
    <name evidence="2" type="ORF">P3W85_16390</name>
</gene>
<dbReference type="Proteomes" id="UP001216674">
    <property type="component" value="Unassembled WGS sequence"/>
</dbReference>